<name>A0A372FRF7_9ACTN</name>
<evidence type="ECO:0000256" key="2">
    <source>
        <dbReference type="ARBA" id="ARBA00012438"/>
    </source>
</evidence>
<protein>
    <recommendedName>
        <fullName evidence="2">histidine kinase</fullName>
        <ecNumber evidence="2">2.7.13.3</ecNumber>
    </recommendedName>
</protein>
<keyword evidence="7 9" id="KW-1133">Transmembrane helix</keyword>
<keyword evidence="5 9" id="KW-0812">Transmembrane</keyword>
<keyword evidence="4" id="KW-0808">Transferase</keyword>
<keyword evidence="6" id="KW-0418">Kinase</keyword>
<feature type="region of interest" description="Disordered" evidence="8">
    <location>
        <begin position="716"/>
        <end position="777"/>
    </location>
</feature>
<evidence type="ECO:0000256" key="3">
    <source>
        <dbReference type="ARBA" id="ARBA00022553"/>
    </source>
</evidence>
<evidence type="ECO:0000259" key="10">
    <source>
        <dbReference type="PROSITE" id="PS50109"/>
    </source>
</evidence>
<keyword evidence="9" id="KW-0472">Membrane</keyword>
<evidence type="ECO:0000313" key="12">
    <source>
        <dbReference type="Proteomes" id="UP000262621"/>
    </source>
</evidence>
<dbReference type="EMBL" id="QVFU01000067">
    <property type="protein sequence ID" value="RFS43321.1"/>
    <property type="molecule type" value="Genomic_DNA"/>
</dbReference>
<dbReference type="PROSITE" id="PS50109">
    <property type="entry name" value="HIS_KIN"/>
    <property type="match status" value="1"/>
</dbReference>
<comment type="catalytic activity">
    <reaction evidence="1">
        <text>ATP + protein L-histidine = ADP + protein N-phospho-L-histidine.</text>
        <dbReference type="EC" id="2.7.13.3"/>
    </reaction>
</comment>
<dbReference type="SMART" id="SM00387">
    <property type="entry name" value="HATPase_c"/>
    <property type="match status" value="1"/>
</dbReference>
<dbReference type="RefSeq" id="WP_117231038.1">
    <property type="nucleotide sequence ID" value="NZ_CP061725.1"/>
</dbReference>
<dbReference type="SUPFAM" id="SSF55874">
    <property type="entry name" value="ATPase domain of HSP90 chaperone/DNA topoisomerase II/histidine kinase"/>
    <property type="match status" value="1"/>
</dbReference>
<sequence>MPLPSLARVRRHNRPSDHTGRLWSVRTQLLAPILVATAGLLALGAIQTGNALSASTDAERARVLAGTATATVSLVHEVERELGETAALRQRGGTSGRQLVDAQRQRVDEAVARYRSASEDARRAAPDLGRSLDGVDEQLVQLDEARVAALGSATADPTYVALVESLLTVADALPAQVRDPELANRAREVAAVAAQEHLASLERDLLRTVFVRGELAEGELVRLGRLRGAAEQRQAEFSRIAGADATAAYTRLLAGGDVSTARRMRDSALNADREPAALGTDGDAWFVAQSGTIRRFNLLGRELSDELDRRAAALAADARQRALVTGGATGALALASLIAAAMLAVRTSRRLRRLRVAALTMAHRELPDRITAISAGDSGSGAGPASQITAGISRGRDEIAQVAEAFDTVNRAALRLAGEQAELRMDVTRMVEALARRIRTLITRQLRLLDEFEREETDPDALARLFALDHLAARMRRNGENLLVLAGGEPGRSHEGPHLLADVVRGAASEIEEYARVEIDVPAAAVHGSAVGNLVHLLAELLENATAYSPPHAQVHVDGRRTVDGLTLRVHDQGIGIGEGRLAEINERLRAPAVLSSAAAGSMGLHVVAHLAARHGVQVRLHSAGAGTLAQVEVPEAILTRVEEVKGRPSAAPRATPAGTAWFRSHDGEPGGVGVPRPRVDVGTAPEQFNVHRAPTMTLPVVRAAANGSSGWSGAGTGAGAGAGTGVGAGGGPGQAPPSWLGTGTGQPPPDWSAHAPSDGRPTWSTAGAATANGLPRRTRGVGLQSELHGTPPPPAGTDLLDPEVVRARLTALSAGVAQAMRRNQQTRHTGRPE</sequence>
<proteinExistence type="predicted"/>
<feature type="transmembrane region" description="Helical" evidence="9">
    <location>
        <begin position="322"/>
        <end position="345"/>
    </location>
</feature>
<dbReference type="InterPro" id="IPR003594">
    <property type="entry name" value="HATPase_dom"/>
</dbReference>
<dbReference type="Pfam" id="PF02518">
    <property type="entry name" value="HATPase_c"/>
    <property type="match status" value="1"/>
</dbReference>
<dbReference type="Pfam" id="PF08376">
    <property type="entry name" value="NIT"/>
    <property type="match status" value="1"/>
</dbReference>
<evidence type="ECO:0000313" key="11">
    <source>
        <dbReference type="EMBL" id="RFS43321.1"/>
    </source>
</evidence>
<dbReference type="EC" id="2.7.13.3" evidence="2"/>
<evidence type="ECO:0000256" key="8">
    <source>
        <dbReference type="SAM" id="MobiDB-lite"/>
    </source>
</evidence>
<dbReference type="OrthoDB" id="4349881at2"/>
<dbReference type="PANTHER" id="PTHR45436:SF5">
    <property type="entry name" value="SENSOR HISTIDINE KINASE TRCS"/>
    <property type="match status" value="1"/>
</dbReference>
<dbReference type="InterPro" id="IPR005467">
    <property type="entry name" value="His_kinase_dom"/>
</dbReference>
<evidence type="ECO:0000256" key="1">
    <source>
        <dbReference type="ARBA" id="ARBA00000085"/>
    </source>
</evidence>
<reference evidence="11 12" key="1">
    <citation type="submission" date="2018-08" db="EMBL/GenBank/DDBJ databases">
        <title>Verrucosispora craniellae sp. nov., isolated from a marine sponge in the South China Sea.</title>
        <authorList>
            <person name="Li L."/>
            <person name="Lin H.W."/>
        </authorList>
    </citation>
    <scope>NUCLEOTIDE SEQUENCE [LARGE SCALE GENOMIC DNA]</scope>
    <source>
        <strain evidence="11 12">LHW63014</strain>
    </source>
</reference>
<comment type="caution">
    <text evidence="11">The sequence shown here is derived from an EMBL/GenBank/DDBJ whole genome shotgun (WGS) entry which is preliminary data.</text>
</comment>
<evidence type="ECO:0000256" key="6">
    <source>
        <dbReference type="ARBA" id="ARBA00022777"/>
    </source>
</evidence>
<dbReference type="InterPro" id="IPR013587">
    <property type="entry name" value="Nitrate/nitrite_sensing"/>
</dbReference>
<dbReference type="AlphaFoldDB" id="A0A372FRF7"/>
<organism evidence="11 12">
    <name type="scientific">Micromonospora craniellae</name>
    <dbReference type="NCBI Taxonomy" id="2294034"/>
    <lineage>
        <taxon>Bacteria</taxon>
        <taxon>Bacillati</taxon>
        <taxon>Actinomycetota</taxon>
        <taxon>Actinomycetes</taxon>
        <taxon>Micromonosporales</taxon>
        <taxon>Micromonosporaceae</taxon>
        <taxon>Micromonospora</taxon>
    </lineage>
</organism>
<keyword evidence="12" id="KW-1185">Reference proteome</keyword>
<feature type="domain" description="Histidine kinase" evidence="10">
    <location>
        <begin position="534"/>
        <end position="638"/>
    </location>
</feature>
<gene>
    <name evidence="11" type="ORF">D0Q02_28440</name>
</gene>
<evidence type="ECO:0000256" key="7">
    <source>
        <dbReference type="ARBA" id="ARBA00022989"/>
    </source>
</evidence>
<dbReference type="GO" id="GO:0000160">
    <property type="term" value="P:phosphorelay signal transduction system"/>
    <property type="evidence" value="ECO:0007669"/>
    <property type="project" value="TreeGrafter"/>
</dbReference>
<dbReference type="PANTHER" id="PTHR45436">
    <property type="entry name" value="SENSOR HISTIDINE KINASE YKOH"/>
    <property type="match status" value="1"/>
</dbReference>
<accession>A0A372FRF7</accession>
<dbReference type="InterPro" id="IPR036890">
    <property type="entry name" value="HATPase_C_sf"/>
</dbReference>
<dbReference type="GO" id="GO:0005886">
    <property type="term" value="C:plasma membrane"/>
    <property type="evidence" value="ECO:0007669"/>
    <property type="project" value="TreeGrafter"/>
</dbReference>
<keyword evidence="3" id="KW-0597">Phosphoprotein</keyword>
<evidence type="ECO:0000256" key="4">
    <source>
        <dbReference type="ARBA" id="ARBA00022679"/>
    </source>
</evidence>
<feature type="region of interest" description="Disordered" evidence="8">
    <location>
        <begin position="648"/>
        <end position="678"/>
    </location>
</feature>
<dbReference type="InterPro" id="IPR050428">
    <property type="entry name" value="TCS_sensor_his_kinase"/>
</dbReference>
<dbReference type="GO" id="GO:0004673">
    <property type="term" value="F:protein histidine kinase activity"/>
    <property type="evidence" value="ECO:0007669"/>
    <property type="project" value="UniProtKB-EC"/>
</dbReference>
<dbReference type="Proteomes" id="UP000262621">
    <property type="component" value="Unassembled WGS sequence"/>
</dbReference>
<feature type="compositionally biased region" description="Gly residues" evidence="8">
    <location>
        <begin position="716"/>
        <end position="734"/>
    </location>
</feature>
<dbReference type="Gene3D" id="3.30.565.10">
    <property type="entry name" value="Histidine kinase-like ATPase, C-terminal domain"/>
    <property type="match status" value="1"/>
</dbReference>
<evidence type="ECO:0000256" key="9">
    <source>
        <dbReference type="SAM" id="Phobius"/>
    </source>
</evidence>
<evidence type="ECO:0000256" key="5">
    <source>
        <dbReference type="ARBA" id="ARBA00022692"/>
    </source>
</evidence>